<dbReference type="CDD" id="cd06347">
    <property type="entry name" value="PBP1_ABC_LivK_ligand_binding-like"/>
    <property type="match status" value="1"/>
</dbReference>
<dbReference type="PANTHER" id="PTHR30483:SF6">
    <property type="entry name" value="PERIPLASMIC BINDING PROTEIN OF ABC TRANSPORTER FOR NATURAL AMINO ACIDS"/>
    <property type="match status" value="1"/>
</dbReference>
<dbReference type="SUPFAM" id="SSF53822">
    <property type="entry name" value="Periplasmic binding protein-like I"/>
    <property type="match status" value="1"/>
</dbReference>
<name>A0ABN5JLF9_FUSVA</name>
<dbReference type="Gene3D" id="3.40.50.2300">
    <property type="match status" value="2"/>
</dbReference>
<dbReference type="InterPro" id="IPR028082">
    <property type="entry name" value="Peripla_BP_I"/>
</dbReference>
<dbReference type="PRINTS" id="PR00337">
    <property type="entry name" value="LEUILEVALBP"/>
</dbReference>
<keyword evidence="2" id="KW-0813">Transport</keyword>
<evidence type="ECO:0000256" key="1">
    <source>
        <dbReference type="ARBA" id="ARBA00010062"/>
    </source>
</evidence>
<dbReference type="RefSeq" id="WP_005948349.1">
    <property type="nucleotide sequence ID" value="NZ_CP028103.1"/>
</dbReference>
<dbReference type="Pfam" id="PF13458">
    <property type="entry name" value="Peripla_BP_6"/>
    <property type="match status" value="1"/>
</dbReference>
<dbReference type="InterPro" id="IPR051010">
    <property type="entry name" value="BCAA_transport"/>
</dbReference>
<dbReference type="PROSITE" id="PS51257">
    <property type="entry name" value="PROKAR_LIPOPROTEIN"/>
    <property type="match status" value="1"/>
</dbReference>
<keyword evidence="3 5" id="KW-0732">Signal</keyword>
<dbReference type="GeneID" id="77468801"/>
<evidence type="ECO:0000256" key="3">
    <source>
        <dbReference type="ARBA" id="ARBA00022729"/>
    </source>
</evidence>
<dbReference type="EMBL" id="CP028103">
    <property type="protein sequence ID" value="AVQ31983.1"/>
    <property type="molecule type" value="Genomic_DNA"/>
</dbReference>
<evidence type="ECO:0000256" key="2">
    <source>
        <dbReference type="ARBA" id="ARBA00022448"/>
    </source>
</evidence>
<keyword evidence="8" id="KW-1185">Reference proteome</keyword>
<dbReference type="InterPro" id="IPR028081">
    <property type="entry name" value="Leu-bd"/>
</dbReference>
<protein>
    <submittedName>
        <fullName evidence="7">Amino acid-binding protein</fullName>
    </submittedName>
</protein>
<sequence length="386" mass="41149">MKKFTVALLGLSLLLTSCGGNSEKPAAATEKKEPEVIKIGGLAPLTGGLAIYGTTASNASKLAFEEINANGGILGKKVEFIVYDEKGDSTEAVTAYNRLVDDGVVALIGDITSKPTLAVAEIAAQDNMPMITPTGTQYNITEAGPNVFRVCFTDPYQGVVLANFAQQKLNAKTAAILVNNSSDYSDGIAKSFTEEAEKLGITIVGKEGYADGDKDFKAQLTKIAPTNPDVLVIPEYYEQAALIATQAREVGIKSTFIGPDGWDGIAKALDKSAYGAIENSYFTNHYSTQDTSEKVQNFIKSYKAKYNEDPSAFSALGYDAAYIVKASIEKAGSTDKKAVVEAMKNINYDGVTGQLTFDAKNNPVKAVTIIKVVDGNYTFDSVIQPK</sequence>
<dbReference type="Proteomes" id="UP000241238">
    <property type="component" value="Chromosome"/>
</dbReference>
<feature type="signal peptide" evidence="5">
    <location>
        <begin position="1"/>
        <end position="22"/>
    </location>
</feature>
<evidence type="ECO:0000256" key="4">
    <source>
        <dbReference type="ARBA" id="ARBA00022970"/>
    </source>
</evidence>
<evidence type="ECO:0000313" key="8">
    <source>
        <dbReference type="Proteomes" id="UP000241238"/>
    </source>
</evidence>
<evidence type="ECO:0000259" key="6">
    <source>
        <dbReference type="Pfam" id="PF13458"/>
    </source>
</evidence>
<accession>A0ABN5JLF9</accession>
<keyword evidence="4" id="KW-0029">Amino-acid transport</keyword>
<feature type="domain" description="Leucine-binding protein" evidence="6">
    <location>
        <begin position="37"/>
        <end position="373"/>
    </location>
</feature>
<organism evidence="7 8">
    <name type="scientific">Fusobacterium varium ATCC 27725</name>
    <dbReference type="NCBI Taxonomy" id="469618"/>
    <lineage>
        <taxon>Bacteria</taxon>
        <taxon>Fusobacteriati</taxon>
        <taxon>Fusobacteriota</taxon>
        <taxon>Fusobacteriia</taxon>
        <taxon>Fusobacteriales</taxon>
        <taxon>Fusobacteriaceae</taxon>
        <taxon>Fusobacterium</taxon>
    </lineage>
</organism>
<comment type="similarity">
    <text evidence="1">Belongs to the leucine-binding protein family.</text>
</comment>
<dbReference type="PANTHER" id="PTHR30483">
    <property type="entry name" value="LEUCINE-SPECIFIC-BINDING PROTEIN"/>
    <property type="match status" value="1"/>
</dbReference>
<proteinExistence type="inferred from homology"/>
<evidence type="ECO:0000256" key="5">
    <source>
        <dbReference type="SAM" id="SignalP"/>
    </source>
</evidence>
<reference evidence="8" key="1">
    <citation type="journal article" date="2018" name="MSphere">
        <title>Fusobacterium Genomics Using MinION and Illumina Sequencing Enables Genome Completion and Correction.</title>
        <authorList>
            <person name="Todd S.M."/>
            <person name="Settlage R.E."/>
            <person name="Lahmers K.K."/>
            <person name="Slade D.J."/>
        </authorList>
    </citation>
    <scope>NUCLEOTIDE SEQUENCE [LARGE SCALE GENOMIC DNA]</scope>
    <source>
        <strain evidence="8">ATCC 27725</strain>
    </source>
</reference>
<evidence type="ECO:0000313" key="7">
    <source>
        <dbReference type="EMBL" id="AVQ31983.1"/>
    </source>
</evidence>
<dbReference type="InterPro" id="IPR000709">
    <property type="entry name" value="Leu_Ile_Val-bd"/>
</dbReference>
<gene>
    <name evidence="7" type="ORF">C4N18_12415</name>
</gene>
<feature type="chain" id="PRO_5045866997" evidence="5">
    <location>
        <begin position="23"/>
        <end position="386"/>
    </location>
</feature>